<dbReference type="GO" id="GO:0004176">
    <property type="term" value="F:ATP-dependent peptidase activity"/>
    <property type="evidence" value="ECO:0007669"/>
    <property type="project" value="TreeGrafter"/>
</dbReference>
<protein>
    <submittedName>
        <fullName evidence="4">ATP-dependent zinc metalloprotease FtsH</fullName>
    </submittedName>
</protein>
<dbReference type="InterPro" id="IPR041569">
    <property type="entry name" value="AAA_lid_3"/>
</dbReference>
<evidence type="ECO:0000259" key="2">
    <source>
        <dbReference type="Pfam" id="PF00004"/>
    </source>
</evidence>
<feature type="compositionally biased region" description="Basic and acidic residues" evidence="1">
    <location>
        <begin position="18"/>
        <end position="29"/>
    </location>
</feature>
<dbReference type="EMBL" id="PGGS01000226">
    <property type="protein sequence ID" value="PNH06599.1"/>
    <property type="molecule type" value="Genomic_DNA"/>
</dbReference>
<dbReference type="Gene3D" id="3.40.50.300">
    <property type="entry name" value="P-loop containing nucleotide triphosphate hydrolases"/>
    <property type="match status" value="1"/>
</dbReference>
<organism evidence="4 5">
    <name type="scientific">Tetrabaena socialis</name>
    <dbReference type="NCBI Taxonomy" id="47790"/>
    <lineage>
        <taxon>Eukaryota</taxon>
        <taxon>Viridiplantae</taxon>
        <taxon>Chlorophyta</taxon>
        <taxon>core chlorophytes</taxon>
        <taxon>Chlorophyceae</taxon>
        <taxon>CS clade</taxon>
        <taxon>Chlamydomonadales</taxon>
        <taxon>Tetrabaenaceae</taxon>
        <taxon>Tetrabaena</taxon>
    </lineage>
</organism>
<sequence length="401" mass="43423">MSKQEKKESQWEKLTSSRAREFMTKDEKTGKMRDTGVRFEDIAGMGYLVEEMLEVVRMLKGDPAYTKVGARCPKGIILQGPPGTGKTYMARALAGEAGVPFFSSVGSEFVEMFAGAWRGAGLRSKPSRKSGSLCCRGSGSDDHQAAKEAQGAGKSGASQYDGIPRRQLAAMALSPLAALSLPLLDPVWQQSFTTYGNQLRELLTGPQAERLARYVDDQVPQPGPSARLSILRYHGKNKTMEGDTTQLLVKVAEATQGWSAAALANLLNEAAILTVRRNVPAITLPLVLELVENLNWGEKAPRIPDSEAKDRLAMVTAAKAVAFALTPGLEPIKSVTLWSGRRGLGPSVNFIGMEERAVMGLHPDEVELMGGATNYQGTVWFFSKPMVRATAHRGRPASAFR</sequence>
<name>A0A2J8A245_9CHLO</name>
<gene>
    <name evidence="4" type="ORF">TSOC_007048</name>
</gene>
<feature type="region of interest" description="Disordered" evidence="1">
    <location>
        <begin position="1"/>
        <end position="29"/>
    </location>
</feature>
<dbReference type="GO" id="GO:0009507">
    <property type="term" value="C:chloroplast"/>
    <property type="evidence" value="ECO:0007669"/>
    <property type="project" value="TreeGrafter"/>
</dbReference>
<feature type="domain" description="ATPase AAA-type core" evidence="2">
    <location>
        <begin position="76"/>
        <end position="116"/>
    </location>
</feature>
<dbReference type="InterPro" id="IPR027417">
    <property type="entry name" value="P-loop_NTPase"/>
</dbReference>
<dbReference type="GO" id="GO:0005524">
    <property type="term" value="F:ATP binding"/>
    <property type="evidence" value="ECO:0007669"/>
    <property type="project" value="InterPro"/>
</dbReference>
<keyword evidence="4" id="KW-0645">Protease</keyword>
<feature type="region of interest" description="Disordered" evidence="1">
    <location>
        <begin position="122"/>
        <end position="159"/>
    </location>
</feature>
<reference evidence="4 5" key="1">
    <citation type="journal article" date="2017" name="Mol. Biol. Evol.">
        <title>The 4-celled Tetrabaena socialis nuclear genome reveals the essential components for genetic control of cell number at the origin of multicellularity in the volvocine lineage.</title>
        <authorList>
            <person name="Featherston J."/>
            <person name="Arakaki Y."/>
            <person name="Hanschen E.R."/>
            <person name="Ferris P.J."/>
            <person name="Michod R.E."/>
            <person name="Olson B.J.S.C."/>
            <person name="Nozaki H."/>
            <person name="Durand P.M."/>
        </authorList>
    </citation>
    <scope>NUCLEOTIDE SEQUENCE [LARGE SCALE GENOMIC DNA]</scope>
    <source>
        <strain evidence="4 5">NIES-571</strain>
    </source>
</reference>
<evidence type="ECO:0000313" key="4">
    <source>
        <dbReference type="EMBL" id="PNH06599.1"/>
    </source>
</evidence>
<proteinExistence type="predicted"/>
<evidence type="ECO:0000256" key="1">
    <source>
        <dbReference type="SAM" id="MobiDB-lite"/>
    </source>
</evidence>
<dbReference type="Pfam" id="PF00004">
    <property type="entry name" value="AAA"/>
    <property type="match status" value="1"/>
</dbReference>
<feature type="compositionally biased region" description="Basic and acidic residues" evidence="1">
    <location>
        <begin position="1"/>
        <end position="11"/>
    </location>
</feature>
<keyword evidence="4" id="KW-0378">Hydrolase</keyword>
<dbReference type="GO" id="GO:0016887">
    <property type="term" value="F:ATP hydrolysis activity"/>
    <property type="evidence" value="ECO:0007669"/>
    <property type="project" value="InterPro"/>
</dbReference>
<accession>A0A2J8A245</accession>
<dbReference type="GO" id="GO:0045037">
    <property type="term" value="P:protein import into chloroplast stroma"/>
    <property type="evidence" value="ECO:0007669"/>
    <property type="project" value="TreeGrafter"/>
</dbReference>
<dbReference type="PANTHER" id="PTHR23076">
    <property type="entry name" value="METALLOPROTEASE M41 FTSH"/>
    <property type="match status" value="1"/>
</dbReference>
<dbReference type="Pfam" id="PF17862">
    <property type="entry name" value="AAA_lid_3"/>
    <property type="match status" value="1"/>
</dbReference>
<dbReference type="Proteomes" id="UP000236333">
    <property type="component" value="Unassembled WGS sequence"/>
</dbReference>
<dbReference type="AlphaFoldDB" id="A0A2J8A245"/>
<dbReference type="PANTHER" id="PTHR23076:SF37">
    <property type="entry name" value="ATP-DEPENDENT ZINC METALLOPROTEASE FTSH 4, MITOCHONDRIAL"/>
    <property type="match status" value="1"/>
</dbReference>
<evidence type="ECO:0000259" key="3">
    <source>
        <dbReference type="Pfam" id="PF17862"/>
    </source>
</evidence>
<feature type="domain" description="AAA ATPase AAA+ lid" evidence="3">
    <location>
        <begin position="248"/>
        <end position="283"/>
    </location>
</feature>
<dbReference type="InterPro" id="IPR003959">
    <property type="entry name" value="ATPase_AAA_core"/>
</dbReference>
<evidence type="ECO:0000313" key="5">
    <source>
        <dbReference type="Proteomes" id="UP000236333"/>
    </source>
</evidence>
<dbReference type="GO" id="GO:0008237">
    <property type="term" value="F:metallopeptidase activity"/>
    <property type="evidence" value="ECO:0007669"/>
    <property type="project" value="UniProtKB-KW"/>
</dbReference>
<dbReference type="OrthoDB" id="1877876at2759"/>
<dbReference type="GO" id="GO:0006508">
    <property type="term" value="P:proteolysis"/>
    <property type="evidence" value="ECO:0007669"/>
    <property type="project" value="UniProtKB-KW"/>
</dbReference>
<keyword evidence="4" id="KW-0482">Metalloprotease</keyword>
<comment type="caution">
    <text evidence="4">The sequence shown here is derived from an EMBL/GenBank/DDBJ whole genome shotgun (WGS) entry which is preliminary data.</text>
</comment>
<keyword evidence="5" id="KW-1185">Reference proteome</keyword>
<dbReference type="Gene3D" id="1.10.8.60">
    <property type="match status" value="1"/>
</dbReference>
<dbReference type="SUPFAM" id="SSF52540">
    <property type="entry name" value="P-loop containing nucleoside triphosphate hydrolases"/>
    <property type="match status" value="1"/>
</dbReference>